<evidence type="ECO:0000256" key="6">
    <source>
        <dbReference type="ARBA" id="ARBA00023002"/>
    </source>
</evidence>
<dbReference type="InterPro" id="IPR000415">
    <property type="entry name" value="Nitroreductase-like"/>
</dbReference>
<dbReference type="Proteomes" id="UP001264519">
    <property type="component" value="Unassembled WGS sequence"/>
</dbReference>
<name>A0ABU1FYA8_9GAMM</name>
<keyword evidence="9" id="KW-1185">Reference proteome</keyword>
<evidence type="ECO:0000313" key="8">
    <source>
        <dbReference type="EMBL" id="MDR5865338.1"/>
    </source>
</evidence>
<organism evidence="8 9">
    <name type="scientific">Halomonas koreensis</name>
    <dbReference type="NCBI Taxonomy" id="245385"/>
    <lineage>
        <taxon>Bacteria</taxon>
        <taxon>Pseudomonadati</taxon>
        <taxon>Pseudomonadota</taxon>
        <taxon>Gammaproteobacteria</taxon>
        <taxon>Oceanospirillales</taxon>
        <taxon>Halomonadaceae</taxon>
        <taxon>Halomonas</taxon>
    </lineage>
</organism>
<dbReference type="Gene3D" id="3.40.109.10">
    <property type="entry name" value="NADH Oxidase"/>
    <property type="match status" value="1"/>
</dbReference>
<comment type="cofactor">
    <cofactor evidence="1">
        <name>FMN</name>
        <dbReference type="ChEBI" id="CHEBI:58210"/>
    </cofactor>
</comment>
<keyword evidence="4" id="KW-0288">FMN</keyword>
<evidence type="ECO:0000256" key="1">
    <source>
        <dbReference type="ARBA" id="ARBA00001917"/>
    </source>
</evidence>
<accession>A0ABU1FYA8</accession>
<evidence type="ECO:0000259" key="7">
    <source>
        <dbReference type="Pfam" id="PF00881"/>
    </source>
</evidence>
<dbReference type="PANTHER" id="PTHR43673">
    <property type="entry name" value="NAD(P)H NITROREDUCTASE YDGI-RELATED"/>
    <property type="match status" value="1"/>
</dbReference>
<keyword evidence="5" id="KW-0521">NADP</keyword>
<dbReference type="InterPro" id="IPR029479">
    <property type="entry name" value="Nitroreductase"/>
</dbReference>
<dbReference type="PANTHER" id="PTHR43673:SF2">
    <property type="entry name" value="NITROREDUCTASE"/>
    <property type="match status" value="1"/>
</dbReference>
<reference evidence="8 9" key="1">
    <citation type="submission" date="2023-04" db="EMBL/GenBank/DDBJ databases">
        <title>A long-awaited taxogenomic arrangement of the family Halomonadaceae.</title>
        <authorList>
            <person name="De La Haba R."/>
            <person name="Chuvochina M."/>
            <person name="Wittouck S."/>
            <person name="Arahal D.R."/>
            <person name="Sanchez-Porro C."/>
            <person name="Hugenholtz P."/>
            <person name="Ventosa A."/>
        </authorList>
    </citation>
    <scope>NUCLEOTIDE SEQUENCE [LARGE SCALE GENOMIC DNA]</scope>
    <source>
        <strain evidence="8 9">DSM 23530</strain>
    </source>
</reference>
<evidence type="ECO:0000256" key="5">
    <source>
        <dbReference type="ARBA" id="ARBA00022857"/>
    </source>
</evidence>
<dbReference type="InterPro" id="IPR033878">
    <property type="entry name" value="NfsB-like"/>
</dbReference>
<feature type="domain" description="Nitroreductase" evidence="7">
    <location>
        <begin position="14"/>
        <end position="190"/>
    </location>
</feature>
<sequence>MSSTPTPLQSALHWRYAAKRMNGRRVPEATLSRILEAAHLSPSSYGLQPYSVVVVDDPALRERCRPAAFDQPQIAECSHLLVFATWRATGEDEVDELIRLMAREREIEEARLDGYRATLKGVVNGFESSEARRHWAAKQAYLAMGMALAAAALERVDATPMEGFDPAALDEALGLRERGLASAVVVALGYRDDATDWLAGLKKVRWPRERVILHAG</sequence>
<dbReference type="Pfam" id="PF00881">
    <property type="entry name" value="Nitroreductase"/>
    <property type="match status" value="1"/>
</dbReference>
<protein>
    <submittedName>
        <fullName evidence="8">NAD(P)H-dependent oxidoreductase</fullName>
    </submittedName>
</protein>
<gene>
    <name evidence="8" type="ORF">QC818_00865</name>
</gene>
<evidence type="ECO:0000256" key="3">
    <source>
        <dbReference type="ARBA" id="ARBA00022630"/>
    </source>
</evidence>
<evidence type="ECO:0000313" key="9">
    <source>
        <dbReference type="Proteomes" id="UP001264519"/>
    </source>
</evidence>
<comment type="caution">
    <text evidence="8">The sequence shown here is derived from an EMBL/GenBank/DDBJ whole genome shotgun (WGS) entry which is preliminary data.</text>
</comment>
<evidence type="ECO:0000256" key="2">
    <source>
        <dbReference type="ARBA" id="ARBA00007118"/>
    </source>
</evidence>
<comment type="similarity">
    <text evidence="2">Belongs to the nitroreductase family.</text>
</comment>
<keyword evidence="3" id="KW-0285">Flavoprotein</keyword>
<dbReference type="EMBL" id="JARWAK010000001">
    <property type="protein sequence ID" value="MDR5865338.1"/>
    <property type="molecule type" value="Genomic_DNA"/>
</dbReference>
<proteinExistence type="inferred from homology"/>
<evidence type="ECO:0000256" key="4">
    <source>
        <dbReference type="ARBA" id="ARBA00022643"/>
    </source>
</evidence>
<dbReference type="SUPFAM" id="SSF55469">
    <property type="entry name" value="FMN-dependent nitroreductase-like"/>
    <property type="match status" value="1"/>
</dbReference>
<keyword evidence="6" id="KW-0560">Oxidoreductase</keyword>
<dbReference type="CDD" id="cd02149">
    <property type="entry name" value="NfsB-like"/>
    <property type="match status" value="1"/>
</dbReference>
<dbReference type="RefSeq" id="WP_309650935.1">
    <property type="nucleotide sequence ID" value="NZ_JARWAK010000001.1"/>
</dbReference>